<dbReference type="AlphaFoldDB" id="A0A0G1UTY7"/>
<feature type="site" description="Important for autoinhibition of adenylyltransferase activity" evidence="3">
    <location>
        <position position="58"/>
    </location>
</feature>
<dbReference type="Proteomes" id="UP000033860">
    <property type="component" value="Unassembled WGS sequence"/>
</dbReference>
<accession>A0A0G1UTY7</accession>
<gene>
    <name evidence="6" type="ORF">UX85_C0004G0092</name>
</gene>
<reference evidence="6 7" key="1">
    <citation type="journal article" date="2015" name="Nature">
        <title>rRNA introns, odd ribosomes, and small enigmatic genomes across a large radiation of phyla.</title>
        <authorList>
            <person name="Brown C.T."/>
            <person name="Hug L.A."/>
            <person name="Thomas B.C."/>
            <person name="Sharon I."/>
            <person name="Castelle C.J."/>
            <person name="Singh A."/>
            <person name="Wilkins M.J."/>
            <person name="Williams K.H."/>
            <person name="Banfield J.F."/>
        </authorList>
    </citation>
    <scope>NUCLEOTIDE SEQUENCE [LARGE SCALE GENOMIC DNA]</scope>
</reference>
<dbReference type="PRINTS" id="PR00040">
    <property type="entry name" value="HTHMERR"/>
</dbReference>
<evidence type="ECO:0000256" key="2">
    <source>
        <dbReference type="PIRSR" id="PIRSR640198-2"/>
    </source>
</evidence>
<dbReference type="InterPro" id="IPR036597">
    <property type="entry name" value="Fido-like_dom_sf"/>
</dbReference>
<feature type="binding site" evidence="2">
    <location>
        <begin position="189"/>
        <end position="196"/>
    </location>
    <ligand>
        <name>ATP</name>
        <dbReference type="ChEBI" id="CHEBI:30616"/>
    </ligand>
</feature>
<name>A0A0G1UTY7_9BACT</name>
<protein>
    <submittedName>
        <fullName evidence="6">Fic</fullName>
    </submittedName>
</protein>
<evidence type="ECO:0000256" key="1">
    <source>
        <dbReference type="PIRSR" id="PIRSR640198-1"/>
    </source>
</evidence>
<dbReference type="Pfam" id="PF02661">
    <property type="entry name" value="Fic"/>
    <property type="match status" value="1"/>
</dbReference>
<keyword evidence="2" id="KW-0067">ATP-binding</keyword>
<feature type="domain" description="Fido" evidence="5">
    <location>
        <begin position="108"/>
        <end position="243"/>
    </location>
</feature>
<dbReference type="InterPro" id="IPR003812">
    <property type="entry name" value="Fido"/>
</dbReference>
<dbReference type="InterPro" id="IPR009061">
    <property type="entry name" value="DNA-bd_dom_put_sf"/>
</dbReference>
<dbReference type="PANTHER" id="PTHR13504">
    <property type="entry name" value="FIDO DOMAIN-CONTAINING PROTEIN DDB_G0283145"/>
    <property type="match status" value="1"/>
</dbReference>
<comment type="caution">
    <text evidence="6">The sequence shown here is derived from an EMBL/GenBank/DDBJ whole genome shotgun (WGS) entry which is preliminary data.</text>
</comment>
<feature type="active site" evidence="1">
    <location>
        <position position="185"/>
    </location>
</feature>
<dbReference type="GO" id="GO:0005524">
    <property type="term" value="F:ATP binding"/>
    <property type="evidence" value="ECO:0007669"/>
    <property type="project" value="UniProtKB-KW"/>
</dbReference>
<dbReference type="PANTHER" id="PTHR13504:SF38">
    <property type="entry name" value="FIDO DOMAIN-CONTAINING PROTEIN"/>
    <property type="match status" value="1"/>
</dbReference>
<dbReference type="SUPFAM" id="SSF140931">
    <property type="entry name" value="Fic-like"/>
    <property type="match status" value="1"/>
</dbReference>
<feature type="domain" description="HTH merR-type" evidence="4">
    <location>
        <begin position="269"/>
        <end position="338"/>
    </location>
</feature>
<dbReference type="SMART" id="SM00422">
    <property type="entry name" value="HTH_MERR"/>
    <property type="match status" value="1"/>
</dbReference>
<evidence type="ECO:0000313" key="6">
    <source>
        <dbReference type="EMBL" id="KKU61170.1"/>
    </source>
</evidence>
<keyword evidence="2" id="KW-0547">Nucleotide-binding</keyword>
<dbReference type="GO" id="GO:0006355">
    <property type="term" value="P:regulation of DNA-templated transcription"/>
    <property type="evidence" value="ECO:0007669"/>
    <property type="project" value="InterPro"/>
</dbReference>
<dbReference type="InterPro" id="IPR040198">
    <property type="entry name" value="Fido_containing"/>
</dbReference>
<evidence type="ECO:0000256" key="3">
    <source>
        <dbReference type="PIRSR" id="PIRSR640198-3"/>
    </source>
</evidence>
<proteinExistence type="predicted"/>
<dbReference type="SUPFAM" id="SSF46955">
    <property type="entry name" value="Putative DNA-binding domain"/>
    <property type="match status" value="1"/>
</dbReference>
<dbReference type="GO" id="GO:0003677">
    <property type="term" value="F:DNA binding"/>
    <property type="evidence" value="ECO:0007669"/>
    <property type="project" value="InterPro"/>
</dbReference>
<dbReference type="PATRIC" id="fig|1618371.3.peg.676"/>
<evidence type="ECO:0000313" key="7">
    <source>
        <dbReference type="Proteomes" id="UP000033860"/>
    </source>
</evidence>
<sequence length="338" mass="38286">MTNHEVLLYTLWYMRNWLAILAKKKERLDRMRSLPQAQEKNLADWLRVELTYTSNAIEGNTLSRQETALVVEKGLTVEGKTLREHQEAINHAAAWELTKNLAREGKKITTGAILEIHRLILNQLDEPSAGRFRRGPVRIAGSRVVLPNAVKVPKLTDKLVNWLTTTKDQPVKVAAEAHYRLVTIHPFVDGNGRTARLVMNLVLLKAGYPAAIIRKEERLKYLNSLEKAQLGGSGDDYYQLIYAAVNRSLDLYLEVAGAKARKTSTKKQRLKIGQLASSSGESISTIRFWTKAGLLPVAGRTRGGYQLYSRDAIKRIKLIRKLQQEKRLTIKEIKKEIS</sequence>
<evidence type="ECO:0000259" key="5">
    <source>
        <dbReference type="PROSITE" id="PS51459"/>
    </source>
</evidence>
<evidence type="ECO:0000259" key="4">
    <source>
        <dbReference type="PROSITE" id="PS50937"/>
    </source>
</evidence>
<dbReference type="Gene3D" id="1.10.3290.10">
    <property type="entry name" value="Fido-like domain"/>
    <property type="match status" value="1"/>
</dbReference>
<dbReference type="InterPro" id="IPR000551">
    <property type="entry name" value="MerR-type_HTH_dom"/>
</dbReference>
<dbReference type="EMBL" id="LCNT01000004">
    <property type="protein sequence ID" value="KKU61170.1"/>
    <property type="molecule type" value="Genomic_DNA"/>
</dbReference>
<organism evidence="6 7">
    <name type="scientific">Candidatus Beckwithbacteria bacterium GW2011_GWB1_47_15</name>
    <dbReference type="NCBI Taxonomy" id="1618371"/>
    <lineage>
        <taxon>Bacteria</taxon>
        <taxon>Candidatus Beckwithiibacteriota</taxon>
    </lineage>
</organism>
<dbReference type="Gene3D" id="1.10.1660.10">
    <property type="match status" value="1"/>
</dbReference>
<dbReference type="PROSITE" id="PS50937">
    <property type="entry name" value="HTH_MERR_2"/>
    <property type="match status" value="1"/>
</dbReference>
<dbReference type="Pfam" id="PF13411">
    <property type="entry name" value="MerR_1"/>
    <property type="match status" value="1"/>
</dbReference>
<dbReference type="PROSITE" id="PS51459">
    <property type="entry name" value="FIDO"/>
    <property type="match status" value="1"/>
</dbReference>